<evidence type="ECO:0000313" key="4">
    <source>
        <dbReference type="Proteomes" id="UP001648503"/>
    </source>
</evidence>
<protein>
    <recommendedName>
        <fullName evidence="5">SCP domain-containing protein</fullName>
    </recommendedName>
</protein>
<sequence>MLLSISLISIAMLNVVVNAQYDDDNSDSKYDDDNLDSQYDDDNSDSQSTQPAHQFDQRRYQQWQHYGQQAQWYNQQNYQQTQQYGQQNYQQDQQYIRPAAPQYIRPNIRKPQQYARPAPPDPPAPPQPVKPDPPKPPQPVKPDPPTPQPPYVQVTSTSDECGKIADDNGMTPFKEWGKLTDPMRTTWGQQGCDQKMCQYWAKKYNIKPLESSGSMPEDLNPIWNHEMMQCNFRAGPYSPAQCEAVSLKFRTLPIGIWGATPEYVKPLWTQGNCDVVMCGIWKKQFNVVKGETYGTMSDDFKRIWDDPGLLCNNHI</sequence>
<organism evidence="3 4">
    <name type="scientific">Batrachochytrium salamandrivorans</name>
    <dbReference type="NCBI Taxonomy" id="1357716"/>
    <lineage>
        <taxon>Eukaryota</taxon>
        <taxon>Fungi</taxon>
        <taxon>Fungi incertae sedis</taxon>
        <taxon>Chytridiomycota</taxon>
        <taxon>Chytridiomycota incertae sedis</taxon>
        <taxon>Chytridiomycetes</taxon>
        <taxon>Rhizophydiales</taxon>
        <taxon>Rhizophydiales incertae sedis</taxon>
        <taxon>Batrachochytrium</taxon>
    </lineage>
</organism>
<gene>
    <name evidence="3" type="ORF">BASA50_009786</name>
</gene>
<feature type="chain" id="PRO_5046260730" description="SCP domain-containing protein" evidence="2">
    <location>
        <begin position="20"/>
        <end position="315"/>
    </location>
</feature>
<evidence type="ECO:0000256" key="2">
    <source>
        <dbReference type="SAM" id="SignalP"/>
    </source>
</evidence>
<feature type="signal peptide" evidence="2">
    <location>
        <begin position="1"/>
        <end position="19"/>
    </location>
</feature>
<evidence type="ECO:0008006" key="5">
    <source>
        <dbReference type="Google" id="ProtNLM"/>
    </source>
</evidence>
<feature type="compositionally biased region" description="Acidic residues" evidence="1">
    <location>
        <begin position="33"/>
        <end position="44"/>
    </location>
</feature>
<feature type="region of interest" description="Disordered" evidence="1">
    <location>
        <begin position="23"/>
        <end position="62"/>
    </location>
</feature>
<feature type="region of interest" description="Disordered" evidence="1">
    <location>
        <begin position="112"/>
        <end position="177"/>
    </location>
</feature>
<comment type="caution">
    <text evidence="3">The sequence shown here is derived from an EMBL/GenBank/DDBJ whole genome shotgun (WGS) entry which is preliminary data.</text>
</comment>
<evidence type="ECO:0000256" key="1">
    <source>
        <dbReference type="SAM" id="MobiDB-lite"/>
    </source>
</evidence>
<dbReference type="Proteomes" id="UP001648503">
    <property type="component" value="Unassembled WGS sequence"/>
</dbReference>
<name>A0ABQ8F0C8_9FUNG</name>
<keyword evidence="4" id="KW-1185">Reference proteome</keyword>
<feature type="compositionally biased region" description="Pro residues" evidence="1">
    <location>
        <begin position="117"/>
        <end position="150"/>
    </location>
</feature>
<reference evidence="3 4" key="1">
    <citation type="submission" date="2021-02" db="EMBL/GenBank/DDBJ databases">
        <title>Variation within the Batrachochytrium salamandrivorans European outbreak.</title>
        <authorList>
            <person name="Kelly M."/>
            <person name="Pasmans F."/>
            <person name="Shea T.P."/>
            <person name="Munoz J.F."/>
            <person name="Carranza S."/>
            <person name="Cuomo C.A."/>
            <person name="Martel A."/>
        </authorList>
    </citation>
    <scope>NUCLEOTIDE SEQUENCE [LARGE SCALE GENOMIC DNA]</scope>
    <source>
        <strain evidence="3 4">AMFP18/2</strain>
    </source>
</reference>
<keyword evidence="2" id="KW-0732">Signal</keyword>
<evidence type="ECO:0000313" key="3">
    <source>
        <dbReference type="EMBL" id="KAH6589816.1"/>
    </source>
</evidence>
<accession>A0ABQ8F0C8</accession>
<proteinExistence type="predicted"/>
<dbReference type="EMBL" id="JAFCIX010000439">
    <property type="protein sequence ID" value="KAH6589816.1"/>
    <property type="molecule type" value="Genomic_DNA"/>
</dbReference>